<dbReference type="RefSeq" id="YP_009124509.1">
    <property type="nucleotide sequence ID" value="NC_026587.1"/>
</dbReference>
<dbReference type="KEGG" id="vg:23679280"/>
<evidence type="ECO:0000313" key="3">
    <source>
        <dbReference type="Proteomes" id="UP000030230"/>
    </source>
</evidence>
<dbReference type="OrthoDB" id="6588at10239"/>
<feature type="compositionally biased region" description="Basic and acidic residues" evidence="1">
    <location>
        <begin position="133"/>
        <end position="144"/>
    </location>
</feature>
<gene>
    <name evidence="2" type="primary">ORF113</name>
</gene>
<evidence type="ECO:0000313" key="2">
    <source>
        <dbReference type="EMBL" id="CEF89218.1"/>
    </source>
</evidence>
<feature type="region of interest" description="Disordered" evidence="1">
    <location>
        <begin position="114"/>
        <end position="144"/>
    </location>
</feature>
<name>A0A0A1IU79_9CAUD</name>
<keyword evidence="3" id="KW-1185">Reference proteome</keyword>
<organism evidence="2 3">
    <name type="scientific">Pseudomonas phage vB_PaeM_PAO1_Ab03</name>
    <dbReference type="NCBI Taxonomy" id="1548901"/>
    <lineage>
        <taxon>Viruses</taxon>
        <taxon>Duplodnaviria</taxon>
        <taxon>Heunggongvirae</taxon>
        <taxon>Uroviricota</taxon>
        <taxon>Caudoviricetes</taxon>
        <taxon>Vandenendeviridae</taxon>
        <taxon>Nankokuvirus</taxon>
        <taxon>Nankokuvirus Ab03</taxon>
    </lineage>
</organism>
<dbReference type="EMBL" id="LN610573">
    <property type="protein sequence ID" value="CEF89218.1"/>
    <property type="molecule type" value="Genomic_DNA"/>
</dbReference>
<accession>A0A0A1IU79</accession>
<protein>
    <submittedName>
        <fullName evidence="2">Uncharacterized protein</fullName>
    </submittedName>
</protein>
<sequence length="362" mass="41502">MSQPANTIAVIDGDEWAFKACSAAEGRAIIAKHIPSGREKEFNHRTEFRDFLKTQHDGKFTEDQFEIRDVQYPEPIENVLFTLKQMIVGVCAEVNASGYQVLISGPDNFRLDIDLPKRYRTPPSKRAPNGTEKAGRYKESRGDSLRPVHLSDAKKYLIKKHGALTTYRCEADDALATRGYAGRIAELKGAAQWIIPCTQDKDAMGVESRLYNPNKPGLGIMDNRGFGQLVEMGKDIKGHGRMWLYFQILLGDSTDNYNPRDILEWATYQAGGIPKPFGEKKVYSVLKDCQDDRDAWKAMYDQYKLWYPEEVEYVSWTDEVMRKDAIDIMQMYVDCAHMQRWENDRINVRQTLEKMGVIECSK</sequence>
<dbReference type="GeneID" id="23679280"/>
<evidence type="ECO:0000256" key="1">
    <source>
        <dbReference type="SAM" id="MobiDB-lite"/>
    </source>
</evidence>
<proteinExistence type="predicted"/>
<dbReference type="Proteomes" id="UP000030230">
    <property type="component" value="Segment"/>
</dbReference>
<reference evidence="3" key="1">
    <citation type="journal article" date="2015" name="PLoS ONE">
        <title>Investigation of a Large Collection of Pseudomonas aeruginosa Bacteriophages Collected from a Single Environmental Source in Abidjan, Cote d'Ivoire.</title>
        <authorList>
            <person name="Essoh C."/>
            <person name="Latino L."/>
            <person name="Midoux C."/>
            <person name="Blouin Y."/>
            <person name="Loukou G."/>
            <person name="Nguetta S.P."/>
            <person name="Lathro S."/>
            <person name="Cablanmian A."/>
            <person name="Kouassi A.K."/>
            <person name="Vergnaud G."/>
            <person name="Pourcel C."/>
        </authorList>
    </citation>
    <scope>NUCLEOTIDE SEQUENCE [LARGE SCALE GENOMIC DNA]</scope>
</reference>